<dbReference type="InParanoid" id="A0A5Q0BDL2"/>
<keyword evidence="1" id="KW-0812">Transmembrane</keyword>
<feature type="transmembrane region" description="Helical" evidence="1">
    <location>
        <begin position="64"/>
        <end position="83"/>
    </location>
</feature>
<proteinExistence type="predicted"/>
<dbReference type="RefSeq" id="WP_153247958.1">
    <property type="nucleotide sequence ID" value="NZ_CP044205.1"/>
</dbReference>
<reference evidence="2 3" key="1">
    <citation type="submission" date="2019-09" db="EMBL/GenBank/DDBJ databases">
        <title>Ecophysiology of the spiral-shaped methanotroph Methylospira mobilis as revealed by the complete genome sequence.</title>
        <authorList>
            <person name="Oshkin I.Y."/>
            <person name="Dedysh S.N."/>
            <person name="Miroshnikov K."/>
            <person name="Danilova O.V."/>
            <person name="Hakobyan A."/>
            <person name="Liesack W."/>
        </authorList>
    </citation>
    <scope>NUCLEOTIDE SEQUENCE [LARGE SCALE GENOMIC DNA]</scope>
    <source>
        <strain evidence="2 3">Shm1</strain>
    </source>
</reference>
<feature type="transmembrane region" description="Helical" evidence="1">
    <location>
        <begin position="35"/>
        <end position="57"/>
    </location>
</feature>
<evidence type="ECO:0000313" key="2">
    <source>
        <dbReference type="EMBL" id="QFY41973.1"/>
    </source>
</evidence>
<sequence length="123" mass="13059">MTLIALVIGFSIVALGALGIISPAKLLGFVRGFDSLAGLYAAAAFRIVLGIALLYAAPVSHMPGLIRILGMVILAAGLVLPFIGLNRFHRIVAWWCSQGLTVIRVWAGFVFAFGLFLVYAVVT</sequence>
<evidence type="ECO:0000313" key="3">
    <source>
        <dbReference type="Proteomes" id="UP000325755"/>
    </source>
</evidence>
<dbReference type="Proteomes" id="UP000325755">
    <property type="component" value="Chromosome"/>
</dbReference>
<dbReference type="KEGG" id="mmob:F6R98_04460"/>
<keyword evidence="1" id="KW-0472">Membrane</keyword>
<name>A0A5Q0BDL2_9GAMM</name>
<keyword evidence="1" id="KW-1133">Transmembrane helix</keyword>
<feature type="transmembrane region" description="Helical" evidence="1">
    <location>
        <begin position="103"/>
        <end position="122"/>
    </location>
</feature>
<accession>A0A5Q0BDL2</accession>
<evidence type="ECO:0000256" key="1">
    <source>
        <dbReference type="SAM" id="Phobius"/>
    </source>
</evidence>
<protein>
    <submittedName>
        <fullName evidence="2">DUF4175 domain-containing protein</fullName>
    </submittedName>
</protein>
<organism evidence="2 3">
    <name type="scientific">Candidatus Methylospira mobilis</name>
    <dbReference type="NCBI Taxonomy" id="1808979"/>
    <lineage>
        <taxon>Bacteria</taxon>
        <taxon>Pseudomonadati</taxon>
        <taxon>Pseudomonadota</taxon>
        <taxon>Gammaproteobacteria</taxon>
        <taxon>Methylococcales</taxon>
        <taxon>Methylococcaceae</taxon>
        <taxon>Candidatus Methylospira</taxon>
    </lineage>
</organism>
<gene>
    <name evidence="2" type="ORF">F6R98_04460</name>
</gene>
<dbReference type="AlphaFoldDB" id="A0A5Q0BDL2"/>
<keyword evidence="3" id="KW-1185">Reference proteome</keyword>
<dbReference type="EMBL" id="CP044205">
    <property type="protein sequence ID" value="QFY41973.1"/>
    <property type="molecule type" value="Genomic_DNA"/>
</dbReference>